<dbReference type="AlphaFoldDB" id="A0A3M2MBN1"/>
<evidence type="ECO:0000256" key="1">
    <source>
        <dbReference type="SAM" id="MobiDB-lite"/>
    </source>
</evidence>
<dbReference type="PANTHER" id="PTHR42924">
    <property type="entry name" value="EXONUCLEASE"/>
    <property type="match status" value="1"/>
</dbReference>
<dbReference type="InterPro" id="IPR016195">
    <property type="entry name" value="Pol/histidinol_Pase-like"/>
</dbReference>
<sequence length="405" mass="43655">MTPATDTVHRGRWTLADRLEQALRELPFEVPRGTAAVTVELSYEREAGVLDLGCLGPAGYRGWSGGARDGYTIAADWATPGYLPGEPEPGEWRVLLRLHRVPPTGLEYQLRITTTGGRPEPPAPPPEPPVPERPPRRPLPEVDGLRWLAGDCHSHTTHSDGALTPAELAALAAAQGLDFLAVTDHNTTSHHPHLPAVAARYGIALLPGQEVTTDTGHANVLGDVGWVDFRRPADHWLAHARRHGGLLSINHPLGADCAWRNPLTDRPRHVEVWHSGWFDRRWGAPLAWAAAWRPDVVALGGSDFHRLGDDALPGRPTTWVLAEDASPDAVLAALAAGRVAVSAGPRAPLLLRVADGLLALDAEGTALVRPDGSRQAVHGDRAALPAEPGPHRLETWENEVLALVW</sequence>
<keyword evidence="4" id="KW-1185">Reference proteome</keyword>
<dbReference type="Gene3D" id="3.20.20.140">
    <property type="entry name" value="Metal-dependent hydrolases"/>
    <property type="match status" value="1"/>
</dbReference>
<dbReference type="NCBIfam" id="NF038032">
    <property type="entry name" value="CehA_McbA_metalo"/>
    <property type="match status" value="1"/>
</dbReference>
<evidence type="ECO:0000313" key="4">
    <source>
        <dbReference type="Proteomes" id="UP000278673"/>
    </source>
</evidence>
<protein>
    <submittedName>
        <fullName evidence="3">PHP domain-containing protein</fullName>
    </submittedName>
</protein>
<dbReference type="InterPro" id="IPR003141">
    <property type="entry name" value="Pol/His_phosphatase_N"/>
</dbReference>
<dbReference type="GO" id="GO:0004534">
    <property type="term" value="F:5'-3' RNA exonuclease activity"/>
    <property type="evidence" value="ECO:0007669"/>
    <property type="project" value="TreeGrafter"/>
</dbReference>
<evidence type="ECO:0000313" key="3">
    <source>
        <dbReference type="EMBL" id="RMI46025.1"/>
    </source>
</evidence>
<comment type="caution">
    <text evidence="3">The sequence shown here is derived from an EMBL/GenBank/DDBJ whole genome shotgun (WGS) entry which is preliminary data.</text>
</comment>
<name>A0A3M2MBN1_9ACTN</name>
<gene>
    <name evidence="3" type="ORF">EBN88_01710</name>
</gene>
<organism evidence="3 4">
    <name type="scientific">Streptomyces triticirhizae</name>
    <dbReference type="NCBI Taxonomy" id="2483353"/>
    <lineage>
        <taxon>Bacteria</taxon>
        <taxon>Bacillati</taxon>
        <taxon>Actinomycetota</taxon>
        <taxon>Actinomycetes</taxon>
        <taxon>Kitasatosporales</taxon>
        <taxon>Streptomycetaceae</taxon>
        <taxon>Streptomyces</taxon>
    </lineage>
</organism>
<dbReference type="Pfam" id="PF02811">
    <property type="entry name" value="PHP"/>
    <property type="match status" value="1"/>
</dbReference>
<evidence type="ECO:0000259" key="2">
    <source>
        <dbReference type="SMART" id="SM00481"/>
    </source>
</evidence>
<reference evidence="3 4" key="1">
    <citation type="submission" date="2018-10" db="EMBL/GenBank/DDBJ databases">
        <title>Isolation, diversity and antifungal activity of actinobacteria from wheat.</title>
        <authorList>
            <person name="Han C."/>
        </authorList>
    </citation>
    <scope>NUCLEOTIDE SEQUENCE [LARGE SCALE GENOMIC DNA]</scope>
    <source>
        <strain evidence="3 4">NEAU-YY642</strain>
    </source>
</reference>
<feature type="region of interest" description="Disordered" evidence="1">
    <location>
        <begin position="113"/>
        <end position="142"/>
    </location>
</feature>
<dbReference type="EMBL" id="RFFJ01000004">
    <property type="protein sequence ID" value="RMI46025.1"/>
    <property type="molecule type" value="Genomic_DNA"/>
</dbReference>
<dbReference type="InterPro" id="IPR004013">
    <property type="entry name" value="PHP_dom"/>
</dbReference>
<feature type="compositionally biased region" description="Pro residues" evidence="1">
    <location>
        <begin position="119"/>
        <end position="132"/>
    </location>
</feature>
<feature type="domain" description="Polymerase/histidinol phosphatase N-terminal" evidence="2">
    <location>
        <begin position="150"/>
        <end position="215"/>
    </location>
</feature>
<dbReference type="Proteomes" id="UP000278673">
    <property type="component" value="Unassembled WGS sequence"/>
</dbReference>
<feature type="compositionally biased region" description="Basic and acidic residues" evidence="1">
    <location>
        <begin position="133"/>
        <end position="142"/>
    </location>
</feature>
<dbReference type="RefSeq" id="WP_122181979.1">
    <property type="nucleotide sequence ID" value="NZ_RFFJ01000004.1"/>
</dbReference>
<dbReference type="SMART" id="SM00481">
    <property type="entry name" value="POLIIIAc"/>
    <property type="match status" value="1"/>
</dbReference>
<dbReference type="InterPro" id="IPR052018">
    <property type="entry name" value="PHP_domain"/>
</dbReference>
<dbReference type="PANTHER" id="PTHR42924:SF3">
    <property type="entry name" value="POLYMERASE_HISTIDINOL PHOSPHATASE N-TERMINAL DOMAIN-CONTAINING PROTEIN"/>
    <property type="match status" value="1"/>
</dbReference>
<dbReference type="GO" id="GO:0035312">
    <property type="term" value="F:5'-3' DNA exonuclease activity"/>
    <property type="evidence" value="ECO:0007669"/>
    <property type="project" value="TreeGrafter"/>
</dbReference>
<proteinExistence type="predicted"/>
<accession>A0A3M2MBN1</accession>
<dbReference type="SUPFAM" id="SSF89550">
    <property type="entry name" value="PHP domain-like"/>
    <property type="match status" value="1"/>
</dbReference>